<dbReference type="EMBL" id="JAPFAR010000139">
    <property type="protein sequence ID" value="MDI3349815.1"/>
    <property type="molecule type" value="Genomic_DNA"/>
</dbReference>
<evidence type="ECO:0000256" key="2">
    <source>
        <dbReference type="SAM" id="Phobius"/>
    </source>
</evidence>
<name>A0AA43R0A4_MYCAR</name>
<reference evidence="3" key="1">
    <citation type="submission" date="2022-11" db="EMBL/GenBank/DDBJ databases">
        <title>Draft genome of Mycoplasma arginini isolated from fly.</title>
        <authorList>
            <person name="Severgnini M."/>
            <person name="Gioia G."/>
            <person name="Cremonesi P."/>
            <person name="Moroni P."/>
            <person name="Addis M.F."/>
            <person name="Castiglioni B."/>
        </authorList>
    </citation>
    <scope>NUCLEOTIDE SEQUENCE</scope>
    <source>
        <strain evidence="3">QMP CG1-1632</strain>
    </source>
</reference>
<evidence type="ECO:0000256" key="1">
    <source>
        <dbReference type="SAM" id="Coils"/>
    </source>
</evidence>
<comment type="caution">
    <text evidence="3">The sequence shown here is derived from an EMBL/GenBank/DDBJ whole genome shotgun (WGS) entry which is preliminary data.</text>
</comment>
<keyword evidence="1" id="KW-0175">Coiled coil</keyword>
<evidence type="ECO:0000313" key="4">
    <source>
        <dbReference type="Proteomes" id="UP001162175"/>
    </source>
</evidence>
<gene>
    <name evidence="3" type="ORF">DCBHLPFO_00344</name>
</gene>
<protein>
    <submittedName>
        <fullName evidence="3">Uncharacterized protein</fullName>
    </submittedName>
</protein>
<feature type="transmembrane region" description="Helical" evidence="2">
    <location>
        <begin position="6"/>
        <end position="25"/>
    </location>
</feature>
<evidence type="ECO:0000313" key="3">
    <source>
        <dbReference type="EMBL" id="MDI3349815.1"/>
    </source>
</evidence>
<dbReference type="RefSeq" id="WP_282459207.1">
    <property type="nucleotide sequence ID" value="NZ_JAPFAR010000139.1"/>
</dbReference>
<keyword evidence="2" id="KW-1133">Transmembrane helix</keyword>
<proteinExistence type="predicted"/>
<dbReference type="Proteomes" id="UP001162175">
    <property type="component" value="Unassembled WGS sequence"/>
</dbReference>
<dbReference type="AlphaFoldDB" id="A0AA43R0A4"/>
<sequence length="534" mass="64918">MWWKILTGFLLITLIFLGVILFLFFENKIKIKLINKVLLKIEIYLKKLNKINDQFYELSKKNLQYKKFEKDCAKDIMSIESIYSNLLVEYKKITFIFETKNFRKTDFNNCYIKIRKYLKSIKAKVKSSRKWSIIESEKAVDVLNFINKKNNVINQIDKIIKTNQNNGFIELNKEEINKRKQMIIFLLKKFDYLDLSLLNNSKLATKKEEFNKELKFFILYIENGLSIFNFIEKNIEIPFSFLNDLYYKYRQMYSNVFQDIFKNNFLDHIKNKIDSLKKNLDKNNILEWKEIYKTKLLFLAKEIYEKYQQVNNELESIFKLTENQEKILEILNKIDNNHRELLKINNVQDQYIKLSNIFYNNEYVYFNFIKTKDLDKITNVSFYNKLNELYYLLNKAKEILKIQNSLLKKKDSINSNNFKKEISNKYLQAFSFHDFNYEIDKEIIKYQKKYLSFVEANNFEDQEFLLLLIKNIKTKILLLNLKIKIANYLVKNFNFLTKNLYHKENIEIINFFYQKKYDEVIHKTIELITKNKRK</sequence>
<keyword evidence="2" id="KW-0812">Transmembrane</keyword>
<accession>A0AA43R0A4</accession>
<organism evidence="3 4">
    <name type="scientific">Mycoplasmopsis arginini</name>
    <name type="common">Mycoplasma arginini</name>
    <dbReference type="NCBI Taxonomy" id="2094"/>
    <lineage>
        <taxon>Bacteria</taxon>
        <taxon>Bacillati</taxon>
        <taxon>Mycoplasmatota</taxon>
        <taxon>Mycoplasmoidales</taxon>
        <taxon>Metamycoplasmataceae</taxon>
        <taxon>Mycoplasmopsis</taxon>
    </lineage>
</organism>
<keyword evidence="2" id="KW-0472">Membrane</keyword>
<feature type="coiled-coil region" evidence="1">
    <location>
        <begin position="266"/>
        <end position="324"/>
    </location>
</feature>